<dbReference type="Gene3D" id="3.10.50.40">
    <property type="match status" value="1"/>
</dbReference>
<dbReference type="GO" id="GO:0003755">
    <property type="term" value="F:peptidyl-prolyl cis-trans isomerase activity"/>
    <property type="evidence" value="ECO:0007669"/>
    <property type="project" value="UniProtKB-EC"/>
</dbReference>
<dbReference type="InterPro" id="IPR000297">
    <property type="entry name" value="PPIase_PpiC"/>
</dbReference>
<organism evidence="8 9">
    <name type="scientific">Gracilibacillus marinus</name>
    <dbReference type="NCBI Taxonomy" id="630535"/>
    <lineage>
        <taxon>Bacteria</taxon>
        <taxon>Bacillati</taxon>
        <taxon>Bacillota</taxon>
        <taxon>Bacilli</taxon>
        <taxon>Bacillales</taxon>
        <taxon>Bacillaceae</taxon>
        <taxon>Gracilibacillus</taxon>
    </lineage>
</organism>
<evidence type="ECO:0000256" key="6">
    <source>
        <dbReference type="PROSITE-ProRule" id="PRU00278"/>
    </source>
</evidence>
<keyword evidence="5 6" id="KW-0413">Isomerase</keyword>
<evidence type="ECO:0000256" key="3">
    <source>
        <dbReference type="ARBA" id="ARBA00022729"/>
    </source>
</evidence>
<evidence type="ECO:0000256" key="5">
    <source>
        <dbReference type="ARBA" id="ARBA00023235"/>
    </source>
</evidence>
<accession>A0ABV8VXT5</accession>
<dbReference type="Pfam" id="PF00639">
    <property type="entry name" value="Rotamase"/>
    <property type="match status" value="1"/>
</dbReference>
<dbReference type="EC" id="5.2.1.8" evidence="2"/>
<dbReference type="Proteomes" id="UP001595880">
    <property type="component" value="Unassembled WGS sequence"/>
</dbReference>
<dbReference type="PANTHER" id="PTHR47245">
    <property type="entry name" value="PEPTIDYLPROLYL ISOMERASE"/>
    <property type="match status" value="1"/>
</dbReference>
<protein>
    <recommendedName>
        <fullName evidence="2">peptidylprolyl isomerase</fullName>
        <ecNumber evidence="2">5.2.1.8</ecNumber>
    </recommendedName>
</protein>
<evidence type="ECO:0000256" key="2">
    <source>
        <dbReference type="ARBA" id="ARBA00013194"/>
    </source>
</evidence>
<proteinExistence type="predicted"/>
<evidence type="ECO:0000256" key="1">
    <source>
        <dbReference type="ARBA" id="ARBA00000971"/>
    </source>
</evidence>
<dbReference type="InterPro" id="IPR046357">
    <property type="entry name" value="PPIase_dom_sf"/>
</dbReference>
<sequence>MRLSRISLWLLIIILLITNIATLLWSNVAGEDKYEEVFKEVDAKGILATIEGTEIKEKQLMQYMAERYGKEALEDLINKEVVYQLAKRNNLVVSDKIIDRELARMLVASPKLTDEEKEKQIKLWKEDIIYRYYLQQLLVSDAEVESTDLESYYDTYKNQYNFEEMIQLSHIVVTTEAEAEEVMTKLDNGERFSDLAELYSIDESKNRDGYIGFYSQTSSFIPGEYFDLAMDMEVGSYSEPILTSQGYAIIYMHEHLDAIDFTLEEAYEEVAMDLKLEQLPISLDATSLWDELEVETIFSKE</sequence>
<keyword evidence="4 6" id="KW-0697">Rotamase</keyword>
<comment type="caution">
    <text evidence="8">The sequence shown here is derived from an EMBL/GenBank/DDBJ whole genome shotgun (WGS) entry which is preliminary data.</text>
</comment>
<reference evidence="9" key="1">
    <citation type="journal article" date="2019" name="Int. J. Syst. Evol. Microbiol.">
        <title>The Global Catalogue of Microorganisms (GCM) 10K type strain sequencing project: providing services to taxonomists for standard genome sequencing and annotation.</title>
        <authorList>
            <consortium name="The Broad Institute Genomics Platform"/>
            <consortium name="The Broad Institute Genome Sequencing Center for Infectious Disease"/>
            <person name="Wu L."/>
            <person name="Ma J."/>
        </authorList>
    </citation>
    <scope>NUCLEOTIDE SEQUENCE [LARGE SCALE GENOMIC DNA]</scope>
    <source>
        <strain evidence="9">KACC 14058</strain>
    </source>
</reference>
<evidence type="ECO:0000313" key="9">
    <source>
        <dbReference type="Proteomes" id="UP001595880"/>
    </source>
</evidence>
<keyword evidence="3" id="KW-0732">Signal</keyword>
<dbReference type="InterPro" id="IPR027304">
    <property type="entry name" value="Trigger_fact/SurA_dom_sf"/>
</dbReference>
<dbReference type="Gene3D" id="1.10.4030.10">
    <property type="entry name" value="Porin chaperone SurA, peptide-binding domain"/>
    <property type="match status" value="1"/>
</dbReference>
<evidence type="ECO:0000313" key="8">
    <source>
        <dbReference type="EMBL" id="MFC4389331.1"/>
    </source>
</evidence>
<feature type="domain" description="PpiC" evidence="7">
    <location>
        <begin position="163"/>
        <end position="254"/>
    </location>
</feature>
<comment type="catalytic activity">
    <reaction evidence="1">
        <text>[protein]-peptidylproline (omega=180) = [protein]-peptidylproline (omega=0)</text>
        <dbReference type="Rhea" id="RHEA:16237"/>
        <dbReference type="Rhea" id="RHEA-COMP:10747"/>
        <dbReference type="Rhea" id="RHEA-COMP:10748"/>
        <dbReference type="ChEBI" id="CHEBI:83833"/>
        <dbReference type="ChEBI" id="CHEBI:83834"/>
        <dbReference type="EC" id="5.2.1.8"/>
    </reaction>
</comment>
<name>A0ABV8VXT5_9BACI</name>
<dbReference type="EMBL" id="JBHSDV010000008">
    <property type="protein sequence ID" value="MFC4389331.1"/>
    <property type="molecule type" value="Genomic_DNA"/>
</dbReference>
<evidence type="ECO:0000259" key="7">
    <source>
        <dbReference type="PROSITE" id="PS50198"/>
    </source>
</evidence>
<gene>
    <name evidence="8" type="ORF">ACFOZ1_16250</name>
</gene>
<dbReference type="RefSeq" id="WP_390200973.1">
    <property type="nucleotide sequence ID" value="NZ_JBHSDV010000008.1"/>
</dbReference>
<dbReference type="PROSITE" id="PS50198">
    <property type="entry name" value="PPIC_PPIASE_2"/>
    <property type="match status" value="1"/>
</dbReference>
<evidence type="ECO:0000256" key="4">
    <source>
        <dbReference type="ARBA" id="ARBA00023110"/>
    </source>
</evidence>
<dbReference type="SUPFAM" id="SSF54534">
    <property type="entry name" value="FKBP-like"/>
    <property type="match status" value="1"/>
</dbReference>
<dbReference type="InterPro" id="IPR050245">
    <property type="entry name" value="PrsA_foldase"/>
</dbReference>
<dbReference type="SUPFAM" id="SSF109998">
    <property type="entry name" value="Triger factor/SurA peptide-binding domain-like"/>
    <property type="match status" value="1"/>
</dbReference>
<dbReference type="PANTHER" id="PTHR47245:SF1">
    <property type="entry name" value="FOLDASE PROTEIN PRSA"/>
    <property type="match status" value="1"/>
</dbReference>
<keyword evidence="9" id="KW-1185">Reference proteome</keyword>